<dbReference type="STRING" id="1447782.SAMN05444417_2672"/>
<sequence length="357" mass="36915">MDRPAPPRPDLSRALPQGTALAVGIVGGVIGWQAGLPLPWMLGPMLLVTLAVLVGLPLRGPDTLRPVFIPVIGVMLGSSITPDVIAAAPRYVATILLLPPFLAAAATLSYVFYRRVGRYDPVTAWFSAMPGGLNDMLIMGGAMGGDDKRIALAHASRVLVVVTVVVLFFGAWFGVQSQGGGAGWTGLGDPSLLDYGIFAICAFGGVWLGRVMRLSAGQIVGPMILSSLAHLTGLVEVAPPNLSVIAAQVVIGTVIGCRFLGTPIRVIARDLALAAGSSAMMIAVAAGFAVAAARLSGVPVSQSFLAYSPGGLAEMGLLAFAMGQDVAYVTVMHIVRLILVIFAATPLFSRLVRPRAG</sequence>
<accession>A0A1M6G490</accession>
<organism evidence="2 3">
    <name type="scientific">Wenxinia saemankumensis</name>
    <dbReference type="NCBI Taxonomy" id="1447782"/>
    <lineage>
        <taxon>Bacteria</taxon>
        <taxon>Pseudomonadati</taxon>
        <taxon>Pseudomonadota</taxon>
        <taxon>Alphaproteobacteria</taxon>
        <taxon>Rhodobacterales</taxon>
        <taxon>Roseobacteraceae</taxon>
        <taxon>Wenxinia</taxon>
    </lineage>
</organism>
<reference evidence="2 3" key="1">
    <citation type="submission" date="2016-11" db="EMBL/GenBank/DDBJ databases">
        <authorList>
            <person name="Jaros S."/>
            <person name="Januszkiewicz K."/>
            <person name="Wedrychowicz H."/>
        </authorList>
    </citation>
    <scope>NUCLEOTIDE SEQUENCE [LARGE SCALE GENOMIC DNA]</scope>
    <source>
        <strain evidence="2 3">DSM 100565</strain>
    </source>
</reference>
<dbReference type="Pfam" id="PF05145">
    <property type="entry name" value="AbrB"/>
    <property type="match status" value="1"/>
</dbReference>
<feature type="transmembrane region" description="Helical" evidence="1">
    <location>
        <begin position="195"/>
        <end position="212"/>
    </location>
</feature>
<dbReference type="InterPro" id="IPR017516">
    <property type="entry name" value="AbrB_dup"/>
</dbReference>
<dbReference type="PIRSF" id="PIRSF038991">
    <property type="entry name" value="Protein_AbrB"/>
    <property type="match status" value="1"/>
</dbReference>
<proteinExistence type="predicted"/>
<dbReference type="GO" id="GO:0016020">
    <property type="term" value="C:membrane"/>
    <property type="evidence" value="ECO:0007669"/>
    <property type="project" value="InterPro"/>
</dbReference>
<evidence type="ECO:0000313" key="2">
    <source>
        <dbReference type="EMBL" id="SHJ04743.1"/>
    </source>
</evidence>
<dbReference type="GO" id="GO:0010468">
    <property type="term" value="P:regulation of gene expression"/>
    <property type="evidence" value="ECO:0007669"/>
    <property type="project" value="InterPro"/>
</dbReference>
<feature type="transmembrane region" description="Helical" evidence="1">
    <location>
        <begin position="91"/>
        <end position="113"/>
    </location>
</feature>
<dbReference type="PANTHER" id="PTHR38457">
    <property type="entry name" value="REGULATOR ABRB-RELATED"/>
    <property type="match status" value="1"/>
</dbReference>
<protein>
    <recommendedName>
        <fullName evidence="4">Ammonia monooxygenase</fullName>
    </recommendedName>
</protein>
<name>A0A1M6G490_9RHOB</name>
<dbReference type="AlphaFoldDB" id="A0A1M6G490"/>
<feature type="transmembrane region" description="Helical" evidence="1">
    <location>
        <begin position="273"/>
        <end position="295"/>
    </location>
</feature>
<evidence type="ECO:0000313" key="3">
    <source>
        <dbReference type="Proteomes" id="UP000184292"/>
    </source>
</evidence>
<keyword evidence="1" id="KW-0812">Transmembrane</keyword>
<gene>
    <name evidence="2" type="ORF">SAMN05444417_2672</name>
</gene>
<keyword evidence="1" id="KW-1133">Transmembrane helix</keyword>
<keyword evidence="3" id="KW-1185">Reference proteome</keyword>
<feature type="transmembrane region" description="Helical" evidence="1">
    <location>
        <begin position="219"/>
        <end position="238"/>
    </location>
</feature>
<dbReference type="InterPro" id="IPR007820">
    <property type="entry name" value="AbrB_fam"/>
</dbReference>
<dbReference type="EMBL" id="FQYO01000004">
    <property type="protein sequence ID" value="SHJ04743.1"/>
    <property type="molecule type" value="Genomic_DNA"/>
</dbReference>
<feature type="transmembrane region" description="Helical" evidence="1">
    <location>
        <begin position="244"/>
        <end position="261"/>
    </location>
</feature>
<feature type="transmembrane region" description="Helical" evidence="1">
    <location>
        <begin position="158"/>
        <end position="175"/>
    </location>
</feature>
<dbReference type="NCBIfam" id="TIGR03082">
    <property type="entry name" value="Gneg_AbrB_dup"/>
    <property type="match status" value="2"/>
</dbReference>
<dbReference type="OrthoDB" id="7157734at2"/>
<evidence type="ECO:0008006" key="4">
    <source>
        <dbReference type="Google" id="ProtNLM"/>
    </source>
</evidence>
<evidence type="ECO:0000256" key="1">
    <source>
        <dbReference type="SAM" id="Phobius"/>
    </source>
</evidence>
<dbReference type="PANTHER" id="PTHR38457:SF1">
    <property type="entry name" value="REGULATOR ABRB-RELATED"/>
    <property type="match status" value="1"/>
</dbReference>
<feature type="transmembrane region" description="Helical" evidence="1">
    <location>
        <begin position="38"/>
        <end position="58"/>
    </location>
</feature>
<keyword evidence="1" id="KW-0472">Membrane</keyword>
<feature type="transmembrane region" description="Helical" evidence="1">
    <location>
        <begin position="12"/>
        <end position="32"/>
    </location>
</feature>
<feature type="transmembrane region" description="Helical" evidence="1">
    <location>
        <begin position="326"/>
        <end position="348"/>
    </location>
</feature>
<dbReference type="Proteomes" id="UP000184292">
    <property type="component" value="Unassembled WGS sequence"/>
</dbReference>
<feature type="transmembrane region" description="Helical" evidence="1">
    <location>
        <begin position="67"/>
        <end position="85"/>
    </location>
</feature>